<keyword evidence="2" id="KW-1133">Transmembrane helix</keyword>
<keyword evidence="4" id="KW-1185">Reference proteome</keyword>
<feature type="transmembrane region" description="Helical" evidence="2">
    <location>
        <begin position="203"/>
        <end position="225"/>
    </location>
</feature>
<accession>A0A8S4S786</accession>
<dbReference type="OrthoDB" id="7471310at2759"/>
<sequence length="276" mass="30333">MEPEEEQKKLSDDMVVFLRKRSETDAPRYTAKLKTYVDFQQKRRRAAAARRNSEHMQCGRRTSAKKTNEIDQRDKSGDNSEQRGEDDRVNKKRGGPVDKGFHGPRSASHSNEPADRCPMRRRVGRRRRSRRLMEHIDNGEPMGVRVPRLWNVDLAPVNPALVDPGRGGRMTSNVPTAAGVVVAVAVAVVAAVAAVAAVVDVAAVAAVVVVAEAVNVAAGAAVADVKGRAKPLKLRQLPYCDWMHAKHKLKSLRSQVVGLVELALDVKNHIATLSFF</sequence>
<feature type="region of interest" description="Disordered" evidence="1">
    <location>
        <begin position="43"/>
        <end position="128"/>
    </location>
</feature>
<evidence type="ECO:0000256" key="2">
    <source>
        <dbReference type="SAM" id="Phobius"/>
    </source>
</evidence>
<feature type="compositionally biased region" description="Basic residues" evidence="1">
    <location>
        <begin position="119"/>
        <end position="128"/>
    </location>
</feature>
<protein>
    <submittedName>
        <fullName evidence="3">Jg756 protein</fullName>
    </submittedName>
</protein>
<feature type="compositionally biased region" description="Basic and acidic residues" evidence="1">
    <location>
        <begin position="66"/>
        <end position="101"/>
    </location>
</feature>
<evidence type="ECO:0000313" key="3">
    <source>
        <dbReference type="EMBL" id="CAH2247575.1"/>
    </source>
</evidence>
<proteinExistence type="predicted"/>
<keyword evidence="2" id="KW-0812">Transmembrane</keyword>
<comment type="caution">
    <text evidence="3">The sequence shown here is derived from an EMBL/GenBank/DDBJ whole genome shotgun (WGS) entry which is preliminary data.</text>
</comment>
<dbReference type="EMBL" id="CAKXAJ010025963">
    <property type="protein sequence ID" value="CAH2247575.1"/>
    <property type="molecule type" value="Genomic_DNA"/>
</dbReference>
<feature type="transmembrane region" description="Helical" evidence="2">
    <location>
        <begin position="176"/>
        <end position="197"/>
    </location>
</feature>
<gene>
    <name evidence="3" type="primary">jg756</name>
    <name evidence="3" type="ORF">PAEG_LOCUS21606</name>
</gene>
<name>A0A8S4S786_9NEOP</name>
<reference evidence="3" key="1">
    <citation type="submission" date="2022-03" db="EMBL/GenBank/DDBJ databases">
        <authorList>
            <person name="Lindestad O."/>
        </authorList>
    </citation>
    <scope>NUCLEOTIDE SEQUENCE</scope>
</reference>
<dbReference type="Proteomes" id="UP000838756">
    <property type="component" value="Unassembled WGS sequence"/>
</dbReference>
<dbReference type="AlphaFoldDB" id="A0A8S4S786"/>
<keyword evidence="2" id="KW-0472">Membrane</keyword>
<evidence type="ECO:0000313" key="4">
    <source>
        <dbReference type="Proteomes" id="UP000838756"/>
    </source>
</evidence>
<evidence type="ECO:0000256" key="1">
    <source>
        <dbReference type="SAM" id="MobiDB-lite"/>
    </source>
</evidence>
<organism evidence="3 4">
    <name type="scientific">Pararge aegeria aegeria</name>
    <dbReference type="NCBI Taxonomy" id="348720"/>
    <lineage>
        <taxon>Eukaryota</taxon>
        <taxon>Metazoa</taxon>
        <taxon>Ecdysozoa</taxon>
        <taxon>Arthropoda</taxon>
        <taxon>Hexapoda</taxon>
        <taxon>Insecta</taxon>
        <taxon>Pterygota</taxon>
        <taxon>Neoptera</taxon>
        <taxon>Endopterygota</taxon>
        <taxon>Lepidoptera</taxon>
        <taxon>Glossata</taxon>
        <taxon>Ditrysia</taxon>
        <taxon>Papilionoidea</taxon>
        <taxon>Nymphalidae</taxon>
        <taxon>Satyrinae</taxon>
        <taxon>Satyrini</taxon>
        <taxon>Parargina</taxon>
        <taxon>Pararge</taxon>
    </lineage>
</organism>